<dbReference type="Gene3D" id="3.20.20.10">
    <property type="entry name" value="Alanine racemase"/>
    <property type="match status" value="1"/>
</dbReference>
<accession>A0A1J1GW23</accession>
<dbReference type="OMA" id="PLEWHMI"/>
<dbReference type="NCBIfam" id="TIGR00044">
    <property type="entry name" value="YggS family pyridoxal phosphate-dependent enzyme"/>
    <property type="match status" value="1"/>
</dbReference>
<evidence type="ECO:0000256" key="2">
    <source>
        <dbReference type="HAMAP-Rule" id="MF_03225"/>
    </source>
</evidence>
<keyword evidence="5" id="KW-1185">Reference proteome</keyword>
<dbReference type="GO" id="GO:0016853">
    <property type="term" value="F:isomerase activity"/>
    <property type="evidence" value="ECO:0007669"/>
    <property type="project" value="UniProtKB-KW"/>
</dbReference>
<dbReference type="PANTHER" id="PTHR10146">
    <property type="entry name" value="PROLINE SYNTHETASE CO-TRANSCRIBED BACTERIAL HOMOLOG PROTEIN"/>
    <property type="match status" value="1"/>
</dbReference>
<name>A0A1J1GW23_PLAGA</name>
<evidence type="ECO:0000256" key="3">
    <source>
        <dbReference type="PIRSR" id="PIRSR004848-1"/>
    </source>
</evidence>
<dbReference type="PROSITE" id="PS01211">
    <property type="entry name" value="UPF0001"/>
    <property type="match status" value="1"/>
</dbReference>
<sequence>MKYITNLKNIENKVKTISEQCSVNTPKILIVTKYIGNNEINDIHSYDKKYHFGENYLDSLIEKSEQLPNSIKWHFIGNLQSNKCKNILKVKNLYMIESIDKEKKATLLNNYLKIINEDNLNTNENLKKIRVLIQIKTADDENKTGIIHDNYEEIENIVLYIIQNCNFLIFKGLMTISSLEISKRENSFIILNNIKNRLLNNKTINNYFHKKKFHMSMGMSDDLELAIKHQTTQLRIGRAIFK</sequence>
<comment type="similarity">
    <text evidence="2">Belongs to the pyridoxal phosphate-binding protein YggS/PROSC family.</text>
</comment>
<dbReference type="Proteomes" id="UP000220797">
    <property type="component" value="Unassembled WGS sequence"/>
</dbReference>
<keyword evidence="4" id="KW-0413">Isomerase</keyword>
<dbReference type="EMBL" id="CVMV01000070">
    <property type="protein sequence ID" value="CRG96744.1"/>
    <property type="molecule type" value="Genomic_DNA"/>
</dbReference>
<dbReference type="SUPFAM" id="SSF51419">
    <property type="entry name" value="PLP-binding barrel"/>
    <property type="match status" value="1"/>
</dbReference>
<dbReference type="PIRSF" id="PIRSF004848">
    <property type="entry name" value="YBL036c_PLPDEIII"/>
    <property type="match status" value="1"/>
</dbReference>
<proteinExistence type="inferred from homology"/>
<evidence type="ECO:0000313" key="5">
    <source>
        <dbReference type="Proteomes" id="UP000220797"/>
    </source>
</evidence>
<comment type="cofactor">
    <cofactor evidence="3">
        <name>pyridoxal 5'-phosphate</name>
        <dbReference type="ChEBI" id="CHEBI:597326"/>
    </cofactor>
</comment>
<keyword evidence="1 2" id="KW-0663">Pyridoxal phosphate</keyword>
<reference evidence="4" key="1">
    <citation type="submission" date="2015-04" db="EMBL/GenBank/DDBJ databases">
        <authorList>
            <consortium name="Pathogen Informatics"/>
        </authorList>
    </citation>
    <scope>NUCLEOTIDE SEQUENCE [LARGE SCALE GENOMIC DNA]</scope>
    <source>
        <strain evidence="4">8A</strain>
    </source>
</reference>
<comment type="function">
    <text evidence="2">Pyridoxal 5'-phosphate (PLP)-binding protein, which may be involved in intracellular homeostatic regulation of pyridoxal 5'-phosphate (PLP), the active form of vitamin B6.</text>
</comment>
<dbReference type="VEuPathDB" id="PlasmoDB:PGAL8A_00432500"/>
<dbReference type="InterPro" id="IPR029066">
    <property type="entry name" value="PLP-binding_barrel"/>
</dbReference>
<organism evidence="4 5">
    <name type="scientific">Plasmodium gallinaceum</name>
    <dbReference type="NCBI Taxonomy" id="5849"/>
    <lineage>
        <taxon>Eukaryota</taxon>
        <taxon>Sar</taxon>
        <taxon>Alveolata</taxon>
        <taxon>Apicomplexa</taxon>
        <taxon>Aconoidasida</taxon>
        <taxon>Haemosporida</taxon>
        <taxon>Plasmodiidae</taxon>
        <taxon>Plasmodium</taxon>
        <taxon>Plasmodium (Haemamoeba)</taxon>
    </lineage>
</organism>
<dbReference type="GeneID" id="39732857"/>
<gene>
    <name evidence="4" type="ORF">PGAL8A_00432500</name>
</gene>
<comment type="caution">
    <text evidence="4">The sequence shown here is derived from an EMBL/GenBank/DDBJ whole genome shotgun (WGS) entry which is preliminary data.</text>
</comment>
<dbReference type="PANTHER" id="PTHR10146:SF14">
    <property type="entry name" value="PYRIDOXAL PHOSPHATE HOMEOSTASIS PROTEIN"/>
    <property type="match status" value="1"/>
</dbReference>
<feature type="modified residue" description="N6-(pyridoxal phosphate)lysine" evidence="2 3">
    <location>
        <position position="33"/>
    </location>
</feature>
<dbReference type="InterPro" id="IPR011078">
    <property type="entry name" value="PyrdxlP_homeostasis"/>
</dbReference>
<dbReference type="OrthoDB" id="10264196at2759"/>
<dbReference type="RefSeq" id="XP_028529548.1">
    <property type="nucleotide sequence ID" value="XM_028673057.1"/>
</dbReference>
<dbReference type="GO" id="GO:0030170">
    <property type="term" value="F:pyridoxal phosphate binding"/>
    <property type="evidence" value="ECO:0007669"/>
    <property type="project" value="UniProtKB-UniRule"/>
</dbReference>
<protein>
    <recommendedName>
        <fullName evidence="2">Pyridoxal phosphate homeostasis protein</fullName>
        <shortName evidence="2">PLP homeostasis protein</shortName>
    </recommendedName>
</protein>
<dbReference type="HAMAP" id="MF_02087">
    <property type="entry name" value="PLP_homeostasis"/>
    <property type="match status" value="1"/>
</dbReference>
<evidence type="ECO:0000313" key="4">
    <source>
        <dbReference type="EMBL" id="CRG96744.1"/>
    </source>
</evidence>
<dbReference type="AlphaFoldDB" id="A0A1J1GW23"/>
<evidence type="ECO:0000256" key="1">
    <source>
        <dbReference type="ARBA" id="ARBA00022898"/>
    </source>
</evidence>